<dbReference type="RefSeq" id="WP_206657533.1">
    <property type="nucleotide sequence ID" value="NZ_CP071182.1"/>
</dbReference>
<dbReference type="CDD" id="cd07743">
    <property type="entry name" value="metallo-hydrolase-like_MBL-fold"/>
    <property type="match status" value="1"/>
</dbReference>
<evidence type="ECO:0000259" key="1">
    <source>
        <dbReference type="SMART" id="SM00849"/>
    </source>
</evidence>
<keyword evidence="3" id="KW-1185">Reference proteome</keyword>
<dbReference type="EMBL" id="CP071182">
    <property type="protein sequence ID" value="QSO48197.1"/>
    <property type="molecule type" value="Genomic_DNA"/>
</dbReference>
<reference evidence="2 3" key="1">
    <citation type="submission" date="2021-02" db="EMBL/GenBank/DDBJ databases">
        <title>Alicyclobacillus curvatus sp. nov. and Alicyclobacillus mengziensis sp. nov., two acidophilic bacteria isolated from acid mine drainage.</title>
        <authorList>
            <person name="Huang Y."/>
        </authorList>
    </citation>
    <scope>NUCLEOTIDE SEQUENCE [LARGE SCALE GENOMIC DNA]</scope>
    <source>
        <strain evidence="2 3">S30H14</strain>
    </source>
</reference>
<evidence type="ECO:0000313" key="3">
    <source>
        <dbReference type="Proteomes" id="UP000663505"/>
    </source>
</evidence>
<name>A0A9X7Z7A7_9BACL</name>
<dbReference type="Proteomes" id="UP000663505">
    <property type="component" value="Chromosome"/>
</dbReference>
<organism evidence="2 3">
    <name type="scientific">Alicyclobacillus mengziensis</name>
    <dbReference type="NCBI Taxonomy" id="2931921"/>
    <lineage>
        <taxon>Bacteria</taxon>
        <taxon>Bacillati</taxon>
        <taxon>Bacillota</taxon>
        <taxon>Bacilli</taxon>
        <taxon>Bacillales</taxon>
        <taxon>Alicyclobacillaceae</taxon>
        <taxon>Alicyclobacillus</taxon>
    </lineage>
</organism>
<dbReference type="AlphaFoldDB" id="A0A9X7Z7A7"/>
<dbReference type="SMART" id="SM00849">
    <property type="entry name" value="Lactamase_B"/>
    <property type="match status" value="1"/>
</dbReference>
<dbReference type="InterPro" id="IPR050855">
    <property type="entry name" value="NDM-1-like"/>
</dbReference>
<dbReference type="PANTHER" id="PTHR42951:SF14">
    <property type="entry name" value="METALLO-BETA-LACTAMASE SUPERFAMILY PROTEIN"/>
    <property type="match status" value="1"/>
</dbReference>
<protein>
    <submittedName>
        <fullName evidence="2">MBL fold metallo-hydrolase</fullName>
    </submittedName>
</protein>
<sequence>MDFVSLNPDTKVLPGAVNMGLVSTSEGLVAIDTGLDKQSAKRIIRVSESLGKPLAAVINTHAHADHFGGNRALLARYPQARVFAPVDEAAVIRQPMFEPQYLWQGALPFSSLKNKFLLAEASRVDVEFKPGSTLTIGGTDFGAIPLPGHAHGQCGILVNDVLFAADSYFGASIIDKHGIPYMVDYRETLQSAKAAKLVSAAWWVPGHGNATEDPQTDILHLCARHEGAFEEVVRYASGEKGVTLDEVTGWMCRKFNLTPSNPGAWLLVRTTVAAYVSAAIEDHDIETGVIDGVLKVYATISAPVDSTGTDKQV</sequence>
<dbReference type="KEGG" id="afx:JZ786_04115"/>
<evidence type="ECO:0000313" key="2">
    <source>
        <dbReference type="EMBL" id="QSO48197.1"/>
    </source>
</evidence>
<accession>A0A9X7Z7A7</accession>
<dbReference type="Gene3D" id="3.60.15.10">
    <property type="entry name" value="Ribonuclease Z/Hydroxyacylglutathione hydrolase-like"/>
    <property type="match status" value="1"/>
</dbReference>
<gene>
    <name evidence="2" type="ORF">JZ786_04115</name>
</gene>
<dbReference type="PANTHER" id="PTHR42951">
    <property type="entry name" value="METALLO-BETA-LACTAMASE DOMAIN-CONTAINING"/>
    <property type="match status" value="1"/>
</dbReference>
<dbReference type="InterPro" id="IPR001279">
    <property type="entry name" value="Metallo-B-lactamas"/>
</dbReference>
<dbReference type="SUPFAM" id="SSF56281">
    <property type="entry name" value="Metallo-hydrolase/oxidoreductase"/>
    <property type="match status" value="1"/>
</dbReference>
<feature type="domain" description="Metallo-beta-lactamase" evidence="1">
    <location>
        <begin position="16"/>
        <end position="207"/>
    </location>
</feature>
<proteinExistence type="predicted"/>
<dbReference type="Pfam" id="PF00753">
    <property type="entry name" value="Lactamase_B"/>
    <property type="match status" value="1"/>
</dbReference>
<dbReference type="InterPro" id="IPR036866">
    <property type="entry name" value="RibonucZ/Hydroxyglut_hydro"/>
</dbReference>